<organism evidence="1 2">
    <name type="scientific">Rhizophagus irregularis</name>
    <dbReference type="NCBI Taxonomy" id="588596"/>
    <lineage>
        <taxon>Eukaryota</taxon>
        <taxon>Fungi</taxon>
        <taxon>Fungi incertae sedis</taxon>
        <taxon>Mucoromycota</taxon>
        <taxon>Glomeromycotina</taxon>
        <taxon>Glomeromycetes</taxon>
        <taxon>Glomerales</taxon>
        <taxon>Glomeraceae</taxon>
        <taxon>Rhizophagus</taxon>
    </lineage>
</organism>
<evidence type="ECO:0000313" key="2">
    <source>
        <dbReference type="Proteomes" id="UP000232722"/>
    </source>
</evidence>
<reference evidence="1 2" key="1">
    <citation type="submission" date="2016-04" db="EMBL/GenBank/DDBJ databases">
        <title>Genome analyses suggest a sexual origin of heterokaryosis in a supposedly ancient asexual fungus.</title>
        <authorList>
            <person name="Ropars J."/>
            <person name="Sedzielewska K."/>
            <person name="Noel J."/>
            <person name="Charron P."/>
            <person name="Farinelli L."/>
            <person name="Marton T."/>
            <person name="Kruger M."/>
            <person name="Pelin A."/>
            <person name="Brachmann A."/>
            <person name="Corradi N."/>
        </authorList>
    </citation>
    <scope>NUCLEOTIDE SEQUENCE [LARGE SCALE GENOMIC DNA]</scope>
    <source>
        <strain evidence="1 2">A5</strain>
    </source>
</reference>
<sequence>MAWRTFKLRSEIWAKQVWNMKYDLHTDEYADCIKKAYNENIAQKYIKEYLAKRVTGYKEYNYYYSSNWAEISFSRVLAKVANETHSKHET</sequence>
<accession>A0A2N0PIZ5</accession>
<reference evidence="1 2" key="2">
    <citation type="submission" date="2017-09" db="EMBL/GenBank/DDBJ databases">
        <title>Extensive intraspecific genome diversity in a model arbuscular mycorrhizal fungus.</title>
        <authorList>
            <person name="Chen E.C."/>
            <person name="Morin E."/>
            <person name="Beaudet D."/>
            <person name="Noel J."/>
            <person name="Ndikumana S."/>
            <person name="Charron P."/>
            <person name="St-Onge C."/>
            <person name="Giorgi J."/>
            <person name="Grigoriev I.V."/>
            <person name="Roux C."/>
            <person name="Martin F.M."/>
            <person name="Corradi N."/>
        </authorList>
    </citation>
    <scope>NUCLEOTIDE SEQUENCE [LARGE SCALE GENOMIC DNA]</scope>
    <source>
        <strain evidence="1 2">A5</strain>
    </source>
</reference>
<name>A0A2N0PIZ5_9GLOM</name>
<dbReference type="Proteomes" id="UP000232722">
    <property type="component" value="Unassembled WGS sequence"/>
</dbReference>
<dbReference type="EMBL" id="LLXJ01000717">
    <property type="protein sequence ID" value="PKC06773.1"/>
    <property type="molecule type" value="Genomic_DNA"/>
</dbReference>
<dbReference type="AlphaFoldDB" id="A0A2N0PIZ5"/>
<comment type="caution">
    <text evidence="1">The sequence shown here is derived from an EMBL/GenBank/DDBJ whole genome shotgun (WGS) entry which is preliminary data.</text>
</comment>
<proteinExistence type="predicted"/>
<protein>
    <submittedName>
        <fullName evidence="1">Uncharacterized protein</fullName>
    </submittedName>
</protein>
<gene>
    <name evidence="1" type="ORF">RhiirA5_419114</name>
</gene>
<evidence type="ECO:0000313" key="1">
    <source>
        <dbReference type="EMBL" id="PKC06773.1"/>
    </source>
</evidence>